<dbReference type="SUPFAM" id="SSF88659">
    <property type="entry name" value="Sigma3 and sigma4 domains of RNA polymerase sigma factors"/>
    <property type="match status" value="1"/>
</dbReference>
<dbReference type="Gene3D" id="1.10.10.10">
    <property type="entry name" value="Winged helix-like DNA-binding domain superfamily/Winged helix DNA-binding domain"/>
    <property type="match status" value="1"/>
</dbReference>
<reference evidence="8" key="1">
    <citation type="submission" date="2020-02" db="EMBL/GenBank/DDBJ databases">
        <authorList>
            <person name="Meier V. D."/>
        </authorList>
    </citation>
    <scope>NUCLEOTIDE SEQUENCE</scope>
    <source>
        <strain evidence="8">AVDCRST_MAG67</strain>
    </source>
</reference>
<keyword evidence="2" id="KW-0805">Transcription regulation</keyword>
<dbReference type="InterPro" id="IPR036388">
    <property type="entry name" value="WH-like_DNA-bd_sf"/>
</dbReference>
<keyword evidence="5" id="KW-0804">Transcription</keyword>
<evidence type="ECO:0000256" key="3">
    <source>
        <dbReference type="ARBA" id="ARBA00023082"/>
    </source>
</evidence>
<dbReference type="PANTHER" id="PTHR43133">
    <property type="entry name" value="RNA POLYMERASE ECF-TYPE SIGMA FACTO"/>
    <property type="match status" value="1"/>
</dbReference>
<organism evidence="8">
    <name type="scientific">uncultured Solirubrobacteraceae bacterium</name>
    <dbReference type="NCBI Taxonomy" id="1162706"/>
    <lineage>
        <taxon>Bacteria</taxon>
        <taxon>Bacillati</taxon>
        <taxon>Actinomycetota</taxon>
        <taxon>Thermoleophilia</taxon>
        <taxon>Solirubrobacterales</taxon>
        <taxon>Solirubrobacteraceae</taxon>
        <taxon>environmental samples</taxon>
    </lineage>
</organism>
<dbReference type="InterPro" id="IPR013249">
    <property type="entry name" value="RNA_pol_sigma70_r4_t2"/>
</dbReference>
<dbReference type="InterPro" id="IPR014284">
    <property type="entry name" value="RNA_pol_sigma-70_dom"/>
</dbReference>
<evidence type="ECO:0008006" key="9">
    <source>
        <dbReference type="Google" id="ProtNLM"/>
    </source>
</evidence>
<dbReference type="PANTHER" id="PTHR43133:SF8">
    <property type="entry name" value="RNA POLYMERASE SIGMA FACTOR HI_1459-RELATED"/>
    <property type="match status" value="1"/>
</dbReference>
<dbReference type="InterPro" id="IPR013324">
    <property type="entry name" value="RNA_pol_sigma_r3/r4-like"/>
</dbReference>
<keyword evidence="3" id="KW-0731">Sigma factor</keyword>
<dbReference type="GO" id="GO:0016987">
    <property type="term" value="F:sigma factor activity"/>
    <property type="evidence" value="ECO:0007669"/>
    <property type="project" value="UniProtKB-KW"/>
</dbReference>
<dbReference type="EMBL" id="CADCVQ010000070">
    <property type="protein sequence ID" value="CAA9495200.1"/>
    <property type="molecule type" value="Genomic_DNA"/>
</dbReference>
<sequence>MPEVNTPWAGRTKDRLVAMSSVDSSPQIERLVARAVVRAKQGDRDAVRFLYLRYADNVFGYVRTIVRDHHDAEDVTQQVFAKLITAIAKYEPRGVPFVAWLLRMSHNVAVDAMRARRATPASEIFGPDAVSEDEPERARALHAAFAALPEDQREVVVLRHVLGLSPVEIAERLGRTNSSVYGLHHRGRRTMCAELRRLDSSPLTAARARMPVAA</sequence>
<dbReference type="NCBIfam" id="TIGR02937">
    <property type="entry name" value="sigma70-ECF"/>
    <property type="match status" value="1"/>
</dbReference>
<evidence type="ECO:0000256" key="5">
    <source>
        <dbReference type="ARBA" id="ARBA00023163"/>
    </source>
</evidence>
<evidence type="ECO:0000256" key="4">
    <source>
        <dbReference type="ARBA" id="ARBA00023125"/>
    </source>
</evidence>
<gene>
    <name evidence="8" type="ORF">AVDCRST_MAG67-1635</name>
</gene>
<evidence type="ECO:0000259" key="7">
    <source>
        <dbReference type="Pfam" id="PF08281"/>
    </source>
</evidence>
<dbReference type="AlphaFoldDB" id="A0A6J4SBU8"/>
<feature type="domain" description="RNA polymerase sigma-70 region 2" evidence="6">
    <location>
        <begin position="50"/>
        <end position="118"/>
    </location>
</feature>
<dbReference type="InterPro" id="IPR013325">
    <property type="entry name" value="RNA_pol_sigma_r2"/>
</dbReference>
<evidence type="ECO:0000256" key="1">
    <source>
        <dbReference type="ARBA" id="ARBA00010641"/>
    </source>
</evidence>
<feature type="domain" description="RNA polymerase sigma factor 70 region 4 type 2" evidence="7">
    <location>
        <begin position="139"/>
        <end position="191"/>
    </location>
</feature>
<protein>
    <recommendedName>
        <fullName evidence="9">Sigma-70 family RNA polymerase sigma factor</fullName>
    </recommendedName>
</protein>
<evidence type="ECO:0000313" key="8">
    <source>
        <dbReference type="EMBL" id="CAA9495200.1"/>
    </source>
</evidence>
<dbReference type="InterPro" id="IPR007627">
    <property type="entry name" value="RNA_pol_sigma70_r2"/>
</dbReference>
<dbReference type="Pfam" id="PF04542">
    <property type="entry name" value="Sigma70_r2"/>
    <property type="match status" value="1"/>
</dbReference>
<name>A0A6J4SBU8_9ACTN</name>
<dbReference type="GO" id="GO:0006352">
    <property type="term" value="P:DNA-templated transcription initiation"/>
    <property type="evidence" value="ECO:0007669"/>
    <property type="project" value="InterPro"/>
</dbReference>
<dbReference type="GO" id="GO:0003677">
    <property type="term" value="F:DNA binding"/>
    <property type="evidence" value="ECO:0007669"/>
    <property type="project" value="UniProtKB-KW"/>
</dbReference>
<evidence type="ECO:0000256" key="2">
    <source>
        <dbReference type="ARBA" id="ARBA00023015"/>
    </source>
</evidence>
<dbReference type="Pfam" id="PF08281">
    <property type="entry name" value="Sigma70_r4_2"/>
    <property type="match status" value="1"/>
</dbReference>
<comment type="similarity">
    <text evidence="1">Belongs to the sigma-70 factor family. ECF subfamily.</text>
</comment>
<accession>A0A6J4SBU8</accession>
<proteinExistence type="inferred from homology"/>
<dbReference type="SUPFAM" id="SSF88946">
    <property type="entry name" value="Sigma2 domain of RNA polymerase sigma factors"/>
    <property type="match status" value="1"/>
</dbReference>
<dbReference type="InterPro" id="IPR039425">
    <property type="entry name" value="RNA_pol_sigma-70-like"/>
</dbReference>
<evidence type="ECO:0000259" key="6">
    <source>
        <dbReference type="Pfam" id="PF04542"/>
    </source>
</evidence>
<keyword evidence="4" id="KW-0238">DNA-binding</keyword>
<dbReference type="Gene3D" id="1.10.1740.10">
    <property type="match status" value="1"/>
</dbReference>
<dbReference type="CDD" id="cd06171">
    <property type="entry name" value="Sigma70_r4"/>
    <property type="match status" value="1"/>
</dbReference>